<proteinExistence type="predicted"/>
<evidence type="ECO:0000313" key="2">
    <source>
        <dbReference type="Proteomes" id="UP000515156"/>
    </source>
</evidence>
<feature type="compositionally biased region" description="Polar residues" evidence="1">
    <location>
        <begin position="112"/>
        <end position="131"/>
    </location>
</feature>
<feature type="region of interest" description="Disordered" evidence="1">
    <location>
        <begin position="94"/>
        <end position="131"/>
    </location>
</feature>
<evidence type="ECO:0000256" key="1">
    <source>
        <dbReference type="SAM" id="MobiDB-lite"/>
    </source>
</evidence>
<dbReference type="KEGG" id="muo:115478516"/>
<protein>
    <submittedName>
        <fullName evidence="3">Uncharacterized protein LOC115478516 isoform X1</fullName>
    </submittedName>
</protein>
<dbReference type="GeneID" id="115478516"/>
<feature type="compositionally biased region" description="Low complexity" evidence="1">
    <location>
        <begin position="11"/>
        <end position="21"/>
    </location>
</feature>
<dbReference type="RefSeq" id="XP_030071765.1">
    <property type="nucleotide sequence ID" value="XM_030215905.1"/>
</dbReference>
<organism evidence="2 3">
    <name type="scientific">Microcaecilia unicolor</name>
    <dbReference type="NCBI Taxonomy" id="1415580"/>
    <lineage>
        <taxon>Eukaryota</taxon>
        <taxon>Metazoa</taxon>
        <taxon>Chordata</taxon>
        <taxon>Craniata</taxon>
        <taxon>Vertebrata</taxon>
        <taxon>Euteleostomi</taxon>
        <taxon>Amphibia</taxon>
        <taxon>Gymnophiona</taxon>
        <taxon>Siphonopidae</taxon>
        <taxon>Microcaecilia</taxon>
    </lineage>
</organism>
<accession>A0A6P7Z8M1</accession>
<feature type="compositionally biased region" description="Low complexity" evidence="1">
    <location>
        <begin position="34"/>
        <end position="49"/>
    </location>
</feature>
<dbReference type="PANTHER" id="PTHR35558">
    <property type="entry name" value="SGNH_HYDRO DOMAIN-CONTAINING PROTEIN"/>
    <property type="match status" value="1"/>
</dbReference>
<dbReference type="OrthoDB" id="10035003at2759"/>
<dbReference type="InParanoid" id="A0A6P7Z8M1"/>
<evidence type="ECO:0000313" key="3">
    <source>
        <dbReference type="RefSeq" id="XP_030071765.1"/>
    </source>
</evidence>
<keyword evidence="2" id="KW-1185">Reference proteome</keyword>
<sequence>MPSQRAKKQGAALKVSKSAAALKKKNVAPEQSGRKGAATGRKGAAARTAPPRRSRTRAAQQPEASHGRSSTDLDALMAELRKQIEQHGVSTVTQQLQAVGAQPAADPETEASGLSQLQGTRRSQQRPVQSMPQAPLFEHAPLTSSVGKSQDSTTLPSTQSQHSAFLQVMRNAIHDYEATLVVPTVTCQSGPAVGSSTQSAPESEVLTASTREERKPVFNPRSDALCGGFTLSTCVPKAVKEKIWNNEFIDIFSLLLRDLEEESSQGKDSLLPPIERGKKPKIYKSITNWLLAFHIYMTVIIEREPELGPCLVRYMDTIVRAHKCYGGWAWLNHDIRFRKNMADNPAMSWKHRVVNLWLDAMSVNRPFMQDEGFSQQDAAGNRQRQSFQAFTSGQRQQGSQAGKRKCWQFNNGTCTWHPCRFKHACANCGGGHAAAHCRSTRNRRQQNFHTGHGSEAISPLAHQA</sequence>
<feature type="region of interest" description="Disordered" evidence="1">
    <location>
        <begin position="374"/>
        <end position="396"/>
    </location>
</feature>
<name>A0A6P7Z8M1_9AMPH</name>
<dbReference type="AlphaFoldDB" id="A0A6P7Z8M1"/>
<gene>
    <name evidence="3" type="primary">LOC115478516</name>
</gene>
<feature type="region of interest" description="Disordered" evidence="1">
    <location>
        <begin position="1"/>
        <end position="75"/>
    </location>
</feature>
<reference evidence="3" key="1">
    <citation type="submission" date="2025-08" db="UniProtKB">
        <authorList>
            <consortium name="RefSeq"/>
        </authorList>
    </citation>
    <scope>IDENTIFICATION</scope>
</reference>
<dbReference type="PANTHER" id="PTHR35558:SF1">
    <property type="entry name" value="ENDONUCLEASE_EXONUCLEASE_PHOSPHATASE DOMAIN-CONTAINING PROTEIN"/>
    <property type="match status" value="1"/>
</dbReference>
<dbReference type="Proteomes" id="UP000515156">
    <property type="component" value="Chromosome 10"/>
</dbReference>